<proteinExistence type="predicted"/>
<evidence type="ECO:0000313" key="2">
    <source>
        <dbReference type="Proteomes" id="UP000003688"/>
    </source>
</evidence>
<gene>
    <name evidence="1" type="ORF">Cflav_PD6446</name>
</gene>
<accession>B9XDM5</accession>
<dbReference type="EMBL" id="ABOX02000006">
    <property type="protein sequence ID" value="EEF62171.1"/>
    <property type="molecule type" value="Genomic_DNA"/>
</dbReference>
<reference evidence="1 2" key="1">
    <citation type="journal article" date="2011" name="J. Bacteriol.">
        <title>Genome sequence of 'Pedosphaera parvula' Ellin514, an aerobic Verrucomicrobial isolate from pasture soil.</title>
        <authorList>
            <person name="Kant R."/>
            <person name="van Passel M.W."/>
            <person name="Sangwan P."/>
            <person name="Palva A."/>
            <person name="Lucas S."/>
            <person name="Copeland A."/>
            <person name="Lapidus A."/>
            <person name="Glavina Del Rio T."/>
            <person name="Dalin E."/>
            <person name="Tice H."/>
            <person name="Bruce D."/>
            <person name="Goodwin L."/>
            <person name="Pitluck S."/>
            <person name="Chertkov O."/>
            <person name="Larimer F.W."/>
            <person name="Land M.L."/>
            <person name="Hauser L."/>
            <person name="Brettin T.S."/>
            <person name="Detter J.C."/>
            <person name="Han S."/>
            <person name="de Vos W.M."/>
            <person name="Janssen P.H."/>
            <person name="Smidt H."/>
        </authorList>
    </citation>
    <scope>NUCLEOTIDE SEQUENCE [LARGE SCALE GENOMIC DNA]</scope>
    <source>
        <strain evidence="1 2">Ellin514</strain>
    </source>
</reference>
<dbReference type="AlphaFoldDB" id="B9XDM5"/>
<dbReference type="STRING" id="320771.Cflav_PD6446"/>
<evidence type="ECO:0000313" key="1">
    <source>
        <dbReference type="EMBL" id="EEF62171.1"/>
    </source>
</evidence>
<comment type="caution">
    <text evidence="1">The sequence shown here is derived from an EMBL/GenBank/DDBJ whole genome shotgun (WGS) entry which is preliminary data.</text>
</comment>
<dbReference type="Proteomes" id="UP000003688">
    <property type="component" value="Unassembled WGS sequence"/>
</dbReference>
<keyword evidence="2" id="KW-1185">Reference proteome</keyword>
<protein>
    <submittedName>
        <fullName evidence="1">Uncharacterized protein</fullName>
    </submittedName>
</protein>
<sequence length="36" mass="4104">MARRNRQRLPVGVRLIMFLLQNSKQLLALPTTATVP</sequence>
<name>B9XDM5_PEDPL</name>
<organism evidence="1 2">
    <name type="scientific">Pedosphaera parvula (strain Ellin514)</name>
    <dbReference type="NCBI Taxonomy" id="320771"/>
    <lineage>
        <taxon>Bacteria</taxon>
        <taxon>Pseudomonadati</taxon>
        <taxon>Verrucomicrobiota</taxon>
        <taxon>Pedosphaerae</taxon>
        <taxon>Pedosphaerales</taxon>
        <taxon>Pedosphaeraceae</taxon>
        <taxon>Pedosphaera</taxon>
    </lineage>
</organism>